<feature type="compositionally biased region" description="Basic and acidic residues" evidence="2">
    <location>
        <begin position="659"/>
        <end position="670"/>
    </location>
</feature>
<feature type="compositionally biased region" description="Polar residues" evidence="2">
    <location>
        <begin position="254"/>
        <end position="268"/>
    </location>
</feature>
<feature type="compositionally biased region" description="Acidic residues" evidence="2">
    <location>
        <begin position="1289"/>
        <end position="1298"/>
    </location>
</feature>
<feature type="region of interest" description="Disordered" evidence="2">
    <location>
        <begin position="324"/>
        <end position="355"/>
    </location>
</feature>
<feature type="coiled-coil region" evidence="1">
    <location>
        <begin position="745"/>
        <end position="783"/>
    </location>
</feature>
<sequence>MSYSDWDADSDYRQFNPGKYAMRQLGRSVSRRTKKLLLPRSNRRDSQSAQDDNSAATELEYTSPTVTGINSAARNGYLIYDFDDSNQGKRKNRNSTAGKLLYRRGPPLPSGIHRRSVSFDNLPIMPSSIPRRSTEPPSASPNPVPQHIRLPEASTWNSGSVKTKSAILKTNNAAAMQLSREYDAVRRKWLPELAHYPQSPKLDTNANGLEQDLATRPQEQNDGSGNKRNAQPSGIGPDGQANRESFSGPAQLDASANFSESQNSIINTSDPFENRHMWLNEEEVNPALQKNPEILVAMAEIAAAAAAAAETNSNNNHKGVTFIAQNGLRSQMQRRDSGRAGRKSTGSPEIFPSVPVASGLFRKQSERSQNQVSRESSQRRLGNIARVIGHISKRLNRIRSHRSSSQPATPAEVRQSIFESAYQNMLQPPAENGHDFYRFVVNPADPVSDEESVVPDSPTISYHPSTMRSRHRRSSSLPSQNVGGIKDPAYIDNTGTYEAYIEPDVKANKEAKSSNGISSMHNTTTVNVNVLNSHDMHPDIIQHESVSVPVGAYHSKTHNGMIYTGAFHSGSSHRRTSSDSAWLHQAQTRAAPFMTNQGHDGSLSALVQAKLDTKFTDGVHVSTRLNSDSSTESSYGTFVRFHNSGELNGIFAVGSEPRLPAKDNVNHEQSSDPTATNSDPIIEEQMLDSTEQVQQVRRPSLEYSRQQQPQLDEVSENAYGLADITTQKWPRAPRQSGAVFISNRYARNQENIRQFVEEVRAARQDSERRKRDAELRRQIVNNDQAVLDAAIYIYERQQRDEAFNKHRIEQVQQILEGRQLQFVKERLSEKMRLQQQQGQQQRQGQQVDGVQSHNSFISTNAGGGCAPPVISGMLPGRHRLKHRRKSEGSGNREAVVKPEGRRRATMLGMFCIPSESTPPSASTANVRPQRLIRKDTEGYPTAQEQARKASYVNKELPPLPAAYYHSKVLQMQQVLDDEPEQTADQAAVLSRSKDRRPLRKSRSFSHFGSSESIGPLGIQGLQEHTRDPWIQSEVPPSSEHRQPRIEDDRPKSGQATGIISSKDQRLSKTGALLGVLGKFGGNHARRKSNAYSDAASKETKPVSSVQGGGWRKMAFSRGQRRRTLGESEDNAKGDDNTPLGLSPSSAQQPAPNIQVHVPRESLSDEICNRIAQSAAENGQSSSRRRMYSQMLVSLRSPDANLSETETVPNFSDNKDGRGKDRARELLQEQLLDGRRAEVDTWRDSAITGLLTQVSAGTSSKHKSATAGGIGASAVPTMAEADTPEHDNDNGDGEGDEYGEMLQQESGGAGSESSDDQYVLKPNQYKHVVRFEELPAPKTRMSSVAMNTITARNQGSDIYERKAKRKDKTMARSMPHSHAASRVVSSNGSFTDMIMSGSSDIYRYRLADLPGLDGFDTPSSNGAMLTPVLDAPLPLPANERLRRLETEVLYGGSRTHPGTIGPDGANQARTTLDLSFDSPISDAGTGKTQILDFTEANIHTGAEADVGAKCRRPSARPEIRDVRGIIWDDTNPTPTAADSTEMAGAEYTAKSNRPLIATSDTKGALQTNGAAADTGATETPATLNNVDKSGAAGDSMPQIVDLSLPKYATVSALDYASLQLLRLRGDSEKALAQLNCDSNAKEFIESPPIESNPLTLARLVQTSPDPRNLIYDASSQFGTMRSPKSPGLVLPDAKNVDKPAAALEKCLPFDMVARIAKHKDEIATQRAQSPGRLANSTDHPPIAKSKSAPAKILPKQTPLDVPPRMLLEHDKEGVNSRSSLGLIASNSDGHSIQRGSDQVATAAESEAVARASNQATMSLDPLAAASAAVNCSSIEQSPKLRKQTQVKADTQGDTSGKRGDRPLSLQEYVQQQKTSPKSRSSQVGHEQLNFRVSLLERPQPEFSRKSRSVSLPSPQSALPMLSNDMRYQAEGAHQLADQAINIPRPFAHQRTRSFYDSPPLVQALLQPDISLAPKAATHAQSQGADEEIAERALFSQLLGDGAALTSPDVKLARRQSTASSLVPASQPLFDPTRDTGENGVPDSVLRAYLAGDLTAVERFFEHIMLITAPSSIYDGEVSEDGDWTFGLEGPPPEIVAQRKAAKELLLNMSREVPDMIDTSAADSHVVSSGYNLQGISLDNSPVSPGAAVNFGSAPVVANMDVGAAEASTSSEGMANEGKVNQPDIAAAITIHSKLDSDTASSLKGSRNAFISQKTALQETQPAFEAGYARLPPRDLEANTDKPGRRIAIPRSKLSHAHRSRSSNDSTKQLNSTSKPSNNDFIENSQSGNASGNITHTPPLQGSDIEASAEPFGHWEDPSKLTSVDFTRENLDDAVEQTVAHLVAENTPVSHAENAKCLSPGRQPTHNYNRNRGQTESGQRKPIPESRAGTKKQEKQLLLARLRILEGMIQKTAIEESRLQPPPALRRSQLVEDMQSMASIYSSSMELDYDRIHNELSRSIRQSADVRQHVTNAHAPARPSCLSKPDNAPVDTLHDMRQQPNQQLQLDGMASDANYRADVLKRLKRGSQARTRSHLRTSVLNRQTFASPRNSTDKIASEAAYSKKWRGKPIEGIRAPIPTALSAAATSDDQRGIVPNVSMLSNISNVAYSGRSSGSIRIEIVDESSLVGSHITDSSSIHLAPSLSSTGRFRRTAKLLSS</sequence>
<feature type="compositionally biased region" description="Polar residues" evidence="2">
    <location>
        <begin position="217"/>
        <end position="232"/>
    </location>
</feature>
<feature type="region of interest" description="Disordered" evidence="2">
    <location>
        <begin position="1279"/>
        <end position="1315"/>
    </location>
</feature>
<gene>
    <name evidence="3" type="ORF">GGI25_001607</name>
</gene>
<feature type="compositionally biased region" description="Polar residues" evidence="2">
    <location>
        <begin position="458"/>
        <end position="467"/>
    </location>
</feature>
<feature type="region of interest" description="Disordered" evidence="2">
    <location>
        <begin position="2223"/>
        <end position="2318"/>
    </location>
</feature>
<protein>
    <submittedName>
        <fullName evidence="3">Uncharacterized protein</fullName>
    </submittedName>
</protein>
<proteinExistence type="predicted"/>
<feature type="compositionally biased region" description="Polar residues" evidence="2">
    <location>
        <begin position="1142"/>
        <end position="1151"/>
    </location>
</feature>
<name>A0A9W8L035_9FUNG</name>
<evidence type="ECO:0000256" key="1">
    <source>
        <dbReference type="SAM" id="Coils"/>
    </source>
</evidence>
<evidence type="ECO:0000313" key="4">
    <source>
        <dbReference type="Proteomes" id="UP001151518"/>
    </source>
</evidence>
<feature type="compositionally biased region" description="Polar residues" evidence="2">
    <location>
        <begin position="47"/>
        <end position="60"/>
    </location>
</feature>
<dbReference type="Proteomes" id="UP001151518">
    <property type="component" value="Unassembled WGS sequence"/>
</dbReference>
<feature type="region of interest" description="Disordered" evidence="2">
    <location>
        <begin position="82"/>
        <end position="161"/>
    </location>
</feature>
<feature type="region of interest" description="Disordered" evidence="2">
    <location>
        <begin position="1030"/>
        <end position="1064"/>
    </location>
</feature>
<feature type="region of interest" description="Disordered" evidence="2">
    <location>
        <begin position="1894"/>
        <end position="1913"/>
    </location>
</feature>
<feature type="region of interest" description="Disordered" evidence="2">
    <location>
        <begin position="658"/>
        <end position="712"/>
    </location>
</feature>
<feature type="compositionally biased region" description="Basic residues" evidence="2">
    <location>
        <begin position="876"/>
        <end position="885"/>
    </location>
</feature>
<dbReference type="EMBL" id="JANBTW010000013">
    <property type="protein sequence ID" value="KAJ2679251.1"/>
    <property type="molecule type" value="Genomic_DNA"/>
</dbReference>
<feature type="region of interest" description="Disordered" evidence="2">
    <location>
        <begin position="977"/>
        <end position="1017"/>
    </location>
</feature>
<evidence type="ECO:0000256" key="2">
    <source>
        <dbReference type="SAM" id="MobiDB-lite"/>
    </source>
</evidence>
<feature type="compositionally biased region" description="Basic and acidic residues" evidence="2">
    <location>
        <begin position="2230"/>
        <end position="2242"/>
    </location>
</feature>
<dbReference type="OrthoDB" id="5597868at2759"/>
<feature type="region of interest" description="Disordered" evidence="2">
    <location>
        <begin position="1835"/>
        <end position="1862"/>
    </location>
</feature>
<feature type="compositionally biased region" description="Polar residues" evidence="2">
    <location>
        <begin position="1844"/>
        <end position="1853"/>
    </location>
</feature>
<feature type="region of interest" description="Disordered" evidence="2">
    <location>
        <begin position="1078"/>
        <end position="1152"/>
    </location>
</feature>
<organism evidence="3 4">
    <name type="scientific">Coemansia spiralis</name>
    <dbReference type="NCBI Taxonomy" id="417178"/>
    <lineage>
        <taxon>Eukaryota</taxon>
        <taxon>Fungi</taxon>
        <taxon>Fungi incertae sedis</taxon>
        <taxon>Zoopagomycota</taxon>
        <taxon>Kickxellomycotina</taxon>
        <taxon>Kickxellomycetes</taxon>
        <taxon>Kickxellales</taxon>
        <taxon>Kickxellaceae</taxon>
        <taxon>Coemansia</taxon>
    </lineage>
</organism>
<feature type="region of interest" description="Disordered" evidence="2">
    <location>
        <begin position="1721"/>
        <end position="1760"/>
    </location>
</feature>
<feature type="compositionally biased region" description="Low complexity" evidence="2">
    <location>
        <begin position="834"/>
        <end position="851"/>
    </location>
</feature>
<feature type="compositionally biased region" description="Basic and acidic residues" evidence="2">
    <location>
        <begin position="1038"/>
        <end position="1051"/>
    </location>
</feature>
<feature type="region of interest" description="Disordered" evidence="2">
    <location>
        <begin position="38"/>
        <end position="60"/>
    </location>
</feature>
<keyword evidence="1" id="KW-0175">Coiled coil</keyword>
<accession>A0A9W8L035</accession>
<feature type="region of interest" description="Disordered" evidence="2">
    <location>
        <begin position="1779"/>
        <end position="1804"/>
    </location>
</feature>
<feature type="region of interest" description="Disordered" evidence="2">
    <location>
        <begin position="833"/>
        <end position="900"/>
    </location>
</feature>
<feature type="compositionally biased region" description="Polar residues" evidence="2">
    <location>
        <begin position="2360"/>
        <end position="2375"/>
    </location>
</feature>
<feature type="compositionally biased region" description="Polar residues" evidence="2">
    <location>
        <begin position="1779"/>
        <end position="1797"/>
    </location>
</feature>
<feature type="compositionally biased region" description="Basic and acidic residues" evidence="2">
    <location>
        <begin position="1123"/>
        <end position="1135"/>
    </location>
</feature>
<evidence type="ECO:0000313" key="3">
    <source>
        <dbReference type="EMBL" id="KAJ2679251.1"/>
    </source>
</evidence>
<feature type="compositionally biased region" description="Basic residues" evidence="2">
    <location>
        <begin position="993"/>
        <end position="1003"/>
    </location>
</feature>
<feature type="region of interest" description="Disordered" evidence="2">
    <location>
        <begin position="2343"/>
        <end position="2392"/>
    </location>
</feature>
<feature type="region of interest" description="Disordered" evidence="2">
    <location>
        <begin position="216"/>
        <end position="268"/>
    </location>
</feature>
<feature type="compositionally biased region" description="Polar residues" evidence="2">
    <location>
        <begin position="687"/>
        <end position="710"/>
    </location>
</feature>
<feature type="region of interest" description="Disordered" evidence="2">
    <location>
        <begin position="448"/>
        <end position="488"/>
    </location>
</feature>
<comment type="caution">
    <text evidence="3">The sequence shown here is derived from an EMBL/GenBank/DDBJ whole genome shotgun (WGS) entry which is preliminary data.</text>
</comment>
<feature type="region of interest" description="Disordered" evidence="2">
    <location>
        <begin position="2015"/>
        <end position="2036"/>
    </location>
</feature>
<reference evidence="3" key="1">
    <citation type="submission" date="2022-07" db="EMBL/GenBank/DDBJ databases">
        <title>Phylogenomic reconstructions and comparative analyses of Kickxellomycotina fungi.</title>
        <authorList>
            <person name="Reynolds N.K."/>
            <person name="Stajich J.E."/>
            <person name="Barry K."/>
            <person name="Grigoriev I.V."/>
            <person name="Crous P."/>
            <person name="Smith M.E."/>
        </authorList>
    </citation>
    <scope>NUCLEOTIDE SEQUENCE</scope>
    <source>
        <strain evidence="3">NRRL 3115</strain>
    </source>
</reference>
<feature type="compositionally biased region" description="Polar residues" evidence="2">
    <location>
        <begin position="2261"/>
        <end position="2298"/>
    </location>
</feature>